<comment type="caution">
    <text evidence="9">The sequence shown here is derived from an EMBL/GenBank/DDBJ whole genome shotgun (WGS) entry which is preliminary data.</text>
</comment>
<evidence type="ECO:0000256" key="4">
    <source>
        <dbReference type="ARBA" id="ARBA00022989"/>
    </source>
</evidence>
<evidence type="ECO:0000256" key="2">
    <source>
        <dbReference type="ARBA" id="ARBA00022475"/>
    </source>
</evidence>
<keyword evidence="6 9" id="KW-0675">Receptor</keyword>
<evidence type="ECO:0000256" key="5">
    <source>
        <dbReference type="ARBA" id="ARBA00023136"/>
    </source>
</evidence>
<evidence type="ECO:0000256" key="7">
    <source>
        <dbReference type="ARBA" id="ARBA00023180"/>
    </source>
</evidence>
<name>A0A8J5N9M9_HOMAM</name>
<evidence type="ECO:0000256" key="6">
    <source>
        <dbReference type="ARBA" id="ARBA00023170"/>
    </source>
</evidence>
<keyword evidence="2" id="KW-1003">Cell membrane</keyword>
<organism evidence="9 10">
    <name type="scientific">Homarus americanus</name>
    <name type="common">American lobster</name>
    <dbReference type="NCBI Taxonomy" id="6706"/>
    <lineage>
        <taxon>Eukaryota</taxon>
        <taxon>Metazoa</taxon>
        <taxon>Ecdysozoa</taxon>
        <taxon>Arthropoda</taxon>
        <taxon>Crustacea</taxon>
        <taxon>Multicrustacea</taxon>
        <taxon>Malacostraca</taxon>
        <taxon>Eumalacostraca</taxon>
        <taxon>Eucarida</taxon>
        <taxon>Decapoda</taxon>
        <taxon>Pleocyemata</taxon>
        <taxon>Astacidea</taxon>
        <taxon>Nephropoidea</taxon>
        <taxon>Nephropidae</taxon>
        <taxon>Homarus</taxon>
    </lineage>
</organism>
<dbReference type="EMBL" id="JAHLQT010003283">
    <property type="protein sequence ID" value="KAG7176495.1"/>
    <property type="molecule type" value="Genomic_DNA"/>
</dbReference>
<accession>A0A8J5N9M9</accession>
<dbReference type="PANTHER" id="PTHR42643:SF24">
    <property type="entry name" value="IONOTROPIC RECEPTOR 60A"/>
    <property type="match status" value="1"/>
</dbReference>
<dbReference type="AlphaFoldDB" id="A0A8J5N9M9"/>
<evidence type="ECO:0000313" key="10">
    <source>
        <dbReference type="Proteomes" id="UP000747542"/>
    </source>
</evidence>
<dbReference type="Proteomes" id="UP000747542">
    <property type="component" value="Unassembled WGS sequence"/>
</dbReference>
<dbReference type="InterPro" id="IPR052192">
    <property type="entry name" value="Insect_Ionotropic_Sensory_Rcpt"/>
</dbReference>
<evidence type="ECO:0000256" key="8">
    <source>
        <dbReference type="SAM" id="Phobius"/>
    </source>
</evidence>
<keyword evidence="3 8" id="KW-0812">Transmembrane</keyword>
<proteinExistence type="predicted"/>
<gene>
    <name evidence="9" type="primary">Grid1-L33</name>
    <name evidence="9" type="ORF">Hamer_G025352</name>
</gene>
<feature type="transmembrane region" description="Helical" evidence="8">
    <location>
        <begin position="253"/>
        <end position="274"/>
    </location>
</feature>
<evidence type="ECO:0000256" key="1">
    <source>
        <dbReference type="ARBA" id="ARBA00004651"/>
    </source>
</evidence>
<evidence type="ECO:0000256" key="3">
    <source>
        <dbReference type="ARBA" id="ARBA00022692"/>
    </source>
</evidence>
<dbReference type="PANTHER" id="PTHR42643">
    <property type="entry name" value="IONOTROPIC RECEPTOR 20A-RELATED"/>
    <property type="match status" value="1"/>
</dbReference>
<keyword evidence="7" id="KW-0325">Glycoprotein</keyword>
<comment type="subcellular location">
    <subcellularLocation>
        <location evidence="1">Cell membrane</location>
        <topology evidence="1">Multi-pass membrane protein</topology>
    </subcellularLocation>
</comment>
<dbReference type="GO" id="GO:0005886">
    <property type="term" value="C:plasma membrane"/>
    <property type="evidence" value="ECO:0007669"/>
    <property type="project" value="UniProtKB-SubCell"/>
</dbReference>
<sequence length="290" mass="32474">MWKWSQVEVVSGGSGLRWKWSQVEVVPGRVRTHFNHLLPPSCPPFSLPTILLPTVLLPTIITLYPPSPLAHTAPLLPTVMRGLVQYVTLGVCWNMVGKLHDSSLPLAMAHLPTPGESDQQYLKSYLTRMESRNMVSHNLQGRDVPIALTNYPPFLHIIRERGGNKVMGRGMSWELMMTLANYFNFTPVPLVAEDDVIGLRSESGEWKGAMQLLDSKVLDFSLLLGTTTFGILAKRPKDSPKPDALLKPFSLEVWWLILAATAVMGPLIYFIIVVRVRLCKGDPRLTRVFP</sequence>
<dbReference type="SUPFAM" id="SSF53850">
    <property type="entry name" value="Periplasmic binding protein-like II"/>
    <property type="match status" value="1"/>
</dbReference>
<protein>
    <submittedName>
        <fullName evidence="9">Glutamate receptor ionotropic, delta-1-like 33</fullName>
    </submittedName>
</protein>
<evidence type="ECO:0000313" key="9">
    <source>
        <dbReference type="EMBL" id="KAG7176495.1"/>
    </source>
</evidence>
<keyword evidence="5 8" id="KW-0472">Membrane</keyword>
<dbReference type="Gene3D" id="3.40.190.10">
    <property type="entry name" value="Periplasmic binding protein-like II"/>
    <property type="match status" value="1"/>
</dbReference>
<keyword evidence="4 8" id="KW-1133">Transmembrane helix</keyword>
<reference evidence="9" key="1">
    <citation type="journal article" date="2021" name="Sci. Adv.">
        <title>The American lobster genome reveals insights on longevity, neural, and immune adaptations.</title>
        <authorList>
            <person name="Polinski J.M."/>
            <person name="Zimin A.V."/>
            <person name="Clark K.F."/>
            <person name="Kohn A.B."/>
            <person name="Sadowski N."/>
            <person name="Timp W."/>
            <person name="Ptitsyn A."/>
            <person name="Khanna P."/>
            <person name="Romanova D.Y."/>
            <person name="Williams P."/>
            <person name="Greenwood S.J."/>
            <person name="Moroz L.L."/>
            <person name="Walt D.R."/>
            <person name="Bodnar A.G."/>
        </authorList>
    </citation>
    <scope>NUCLEOTIDE SEQUENCE</scope>
    <source>
        <strain evidence="9">GMGI-L3</strain>
    </source>
</reference>
<keyword evidence="10" id="KW-1185">Reference proteome</keyword>